<feature type="DNA-binding region" description="Homeobox" evidence="11">
    <location>
        <begin position="83"/>
        <end position="125"/>
    </location>
</feature>
<dbReference type="PROSITE" id="PS50071">
    <property type="entry name" value="HOMEOBOX_2"/>
    <property type="match status" value="1"/>
</dbReference>
<evidence type="ECO:0000256" key="12">
    <source>
        <dbReference type="RuleBase" id="RU000682"/>
    </source>
</evidence>
<dbReference type="Proteomes" id="UP000007875">
    <property type="component" value="Unassembled WGS sequence"/>
</dbReference>
<evidence type="ECO:0000256" key="1">
    <source>
        <dbReference type="ARBA" id="ARBA00004477"/>
    </source>
</evidence>
<dbReference type="InParanoid" id="H2Y6W1"/>
<dbReference type="eggNOG" id="KOG1607">
    <property type="taxonomic scope" value="Eukaryota"/>
</dbReference>
<dbReference type="SMART" id="SM00389">
    <property type="entry name" value="HOX"/>
    <property type="match status" value="1"/>
</dbReference>
<evidence type="ECO:0000313" key="14">
    <source>
        <dbReference type="Ensembl" id="ENSCSAVP00000001059.1"/>
    </source>
</evidence>
<dbReference type="SUPFAM" id="SSF46689">
    <property type="entry name" value="Homeodomain-like"/>
    <property type="match status" value="1"/>
</dbReference>
<keyword evidence="6" id="KW-0256">Endoplasmic reticulum</keyword>
<dbReference type="STRING" id="51511.ENSCSAVP00000001059"/>
<dbReference type="Ensembl" id="ENSCSAVT00000001070.1">
    <property type="protein sequence ID" value="ENSCSAVP00000001059.1"/>
    <property type="gene ID" value="ENSCSAVG00000000587.1"/>
</dbReference>
<reference evidence="14" key="3">
    <citation type="submission" date="2025-09" db="UniProtKB">
        <authorList>
            <consortium name="Ensembl"/>
        </authorList>
    </citation>
    <scope>IDENTIFICATION</scope>
</reference>
<evidence type="ECO:0000256" key="7">
    <source>
        <dbReference type="ARBA" id="ARBA00022989"/>
    </source>
</evidence>
<keyword evidence="7" id="KW-1133">Transmembrane helix</keyword>
<dbReference type="AlphaFoldDB" id="H2Y6W1"/>
<dbReference type="Gene3D" id="1.10.10.60">
    <property type="entry name" value="Homeodomain-like"/>
    <property type="match status" value="1"/>
</dbReference>
<keyword evidence="8" id="KW-0443">Lipid metabolism</keyword>
<dbReference type="InterPro" id="IPR001356">
    <property type="entry name" value="HD"/>
</dbReference>
<comment type="catalytic activity">
    <reaction evidence="10">
        <text>sphinganine + octadecanoyl-CoA = N-(octadecanoyl)-sphinganine + CoA + H(+)</text>
        <dbReference type="Rhea" id="RHEA:36547"/>
        <dbReference type="ChEBI" id="CHEBI:15378"/>
        <dbReference type="ChEBI" id="CHEBI:57287"/>
        <dbReference type="ChEBI" id="CHEBI:57394"/>
        <dbReference type="ChEBI" id="CHEBI:57817"/>
        <dbReference type="ChEBI" id="CHEBI:67033"/>
    </reaction>
    <physiologicalReaction direction="left-to-right" evidence="10">
        <dbReference type="Rhea" id="RHEA:36548"/>
    </physiologicalReaction>
</comment>
<dbReference type="GO" id="GO:0046513">
    <property type="term" value="P:ceramide biosynthetic process"/>
    <property type="evidence" value="ECO:0007669"/>
    <property type="project" value="InterPro"/>
</dbReference>
<evidence type="ECO:0000259" key="13">
    <source>
        <dbReference type="PROSITE" id="PS50071"/>
    </source>
</evidence>
<feature type="domain" description="Homeobox" evidence="13">
    <location>
        <begin position="81"/>
        <end position="124"/>
    </location>
</feature>
<evidence type="ECO:0000256" key="6">
    <source>
        <dbReference type="ARBA" id="ARBA00022824"/>
    </source>
</evidence>
<dbReference type="Pfam" id="PF00046">
    <property type="entry name" value="Homeodomain"/>
    <property type="match status" value="1"/>
</dbReference>
<keyword evidence="15" id="KW-1185">Reference proteome</keyword>
<dbReference type="GO" id="GO:0005789">
    <property type="term" value="C:endoplasmic reticulum membrane"/>
    <property type="evidence" value="ECO:0007669"/>
    <property type="project" value="UniProtKB-SubCell"/>
</dbReference>
<dbReference type="HOGENOM" id="CLU_028277_1_1_1"/>
<evidence type="ECO:0000256" key="10">
    <source>
        <dbReference type="ARBA" id="ARBA00049036"/>
    </source>
</evidence>
<organism evidence="14 15">
    <name type="scientific">Ciona savignyi</name>
    <name type="common">Pacific transparent sea squirt</name>
    <dbReference type="NCBI Taxonomy" id="51511"/>
    <lineage>
        <taxon>Eukaryota</taxon>
        <taxon>Metazoa</taxon>
        <taxon>Chordata</taxon>
        <taxon>Tunicata</taxon>
        <taxon>Ascidiacea</taxon>
        <taxon>Phlebobranchia</taxon>
        <taxon>Cionidae</taxon>
        <taxon>Ciona</taxon>
    </lineage>
</organism>
<reference evidence="14" key="2">
    <citation type="submission" date="2025-08" db="UniProtKB">
        <authorList>
            <consortium name="Ensembl"/>
        </authorList>
    </citation>
    <scope>IDENTIFICATION</scope>
</reference>
<evidence type="ECO:0000256" key="2">
    <source>
        <dbReference type="ARBA" id="ARBA00004760"/>
    </source>
</evidence>
<sequence>MNLITNINNWVWNEKFWLPENYSFKDIPQRPDNGATLLQQLASMIALLVLVRTVYDYCIRWLCKRYKLDTEKPKVHTVPALDEFYKTTKRPSDTEILVLSKKLDMTEHRVYTWFQRRRSLDKPGLSKKLSESSWRFIFYTSVFSYGFYSLKSTPWLWDSSYCWTDFPVQTVHSSTEMYYLLQLSFYSSLLITLLSDIRRSDFNEQVIHHIAAITVILISFTNNESGSDRL</sequence>
<dbReference type="Pfam" id="PF03798">
    <property type="entry name" value="TRAM_LAG1_CLN8"/>
    <property type="match status" value="1"/>
</dbReference>
<dbReference type="GO" id="GO:0003677">
    <property type="term" value="F:DNA binding"/>
    <property type="evidence" value="ECO:0007669"/>
    <property type="project" value="UniProtKB-UniRule"/>
</dbReference>
<dbReference type="InterPro" id="IPR009057">
    <property type="entry name" value="Homeodomain-like_sf"/>
</dbReference>
<evidence type="ECO:0000256" key="9">
    <source>
        <dbReference type="ARBA" id="ARBA00023136"/>
    </source>
</evidence>
<dbReference type="GO" id="GO:0050291">
    <property type="term" value="F:sphingosine N-acyltransferase activity"/>
    <property type="evidence" value="ECO:0007669"/>
    <property type="project" value="InterPro"/>
</dbReference>
<dbReference type="CDD" id="cd00086">
    <property type="entry name" value="homeodomain"/>
    <property type="match status" value="1"/>
</dbReference>
<dbReference type="FunFam" id="1.10.10.60:FF:000020">
    <property type="entry name" value="Ceramide synthase 5"/>
    <property type="match status" value="1"/>
</dbReference>
<keyword evidence="9" id="KW-0472">Membrane</keyword>
<comment type="pathway">
    <text evidence="3">Sphingolipid metabolism.</text>
</comment>
<evidence type="ECO:0000256" key="4">
    <source>
        <dbReference type="ARBA" id="ARBA00022679"/>
    </source>
</evidence>
<dbReference type="PANTHER" id="PTHR12560:SF0">
    <property type="entry name" value="LD18904P"/>
    <property type="match status" value="1"/>
</dbReference>
<proteinExistence type="predicted"/>
<dbReference type="PANTHER" id="PTHR12560">
    <property type="entry name" value="LONGEVITY ASSURANCE FACTOR 1 LAG1"/>
    <property type="match status" value="1"/>
</dbReference>
<evidence type="ECO:0000256" key="11">
    <source>
        <dbReference type="PROSITE-ProRule" id="PRU00108"/>
    </source>
</evidence>
<dbReference type="PIRSF" id="PIRSF005225">
    <property type="entry name" value="LAG1_LAC1"/>
    <property type="match status" value="1"/>
</dbReference>
<reference evidence="15" key="1">
    <citation type="submission" date="2003-08" db="EMBL/GenBank/DDBJ databases">
        <authorList>
            <person name="Birren B."/>
            <person name="Nusbaum C."/>
            <person name="Abebe A."/>
            <person name="Abouelleil A."/>
            <person name="Adekoya E."/>
            <person name="Ait-zahra M."/>
            <person name="Allen N."/>
            <person name="Allen T."/>
            <person name="An P."/>
            <person name="Anderson M."/>
            <person name="Anderson S."/>
            <person name="Arachchi H."/>
            <person name="Armbruster J."/>
            <person name="Bachantsang P."/>
            <person name="Baldwin J."/>
            <person name="Barry A."/>
            <person name="Bayul T."/>
            <person name="Blitshsteyn B."/>
            <person name="Bloom T."/>
            <person name="Blye J."/>
            <person name="Boguslavskiy L."/>
            <person name="Borowsky M."/>
            <person name="Boukhgalter B."/>
            <person name="Brunache A."/>
            <person name="Butler J."/>
            <person name="Calixte N."/>
            <person name="Calvo S."/>
            <person name="Camarata J."/>
            <person name="Campo K."/>
            <person name="Chang J."/>
            <person name="Cheshatsang Y."/>
            <person name="Citroen M."/>
            <person name="Collymore A."/>
            <person name="Considine T."/>
            <person name="Cook A."/>
            <person name="Cooke P."/>
            <person name="Corum B."/>
            <person name="Cuomo C."/>
            <person name="David R."/>
            <person name="Dawoe T."/>
            <person name="Degray S."/>
            <person name="Dodge S."/>
            <person name="Dooley K."/>
            <person name="Dorje P."/>
            <person name="Dorjee K."/>
            <person name="Dorris L."/>
            <person name="Duffey N."/>
            <person name="Dupes A."/>
            <person name="Elkins T."/>
            <person name="Engels R."/>
            <person name="Erickson J."/>
            <person name="Farina A."/>
            <person name="Faro S."/>
            <person name="Ferreira P."/>
            <person name="Fischer H."/>
            <person name="Fitzgerald M."/>
            <person name="Foley K."/>
            <person name="Gage D."/>
            <person name="Galagan J."/>
            <person name="Gearin G."/>
            <person name="Gnerre S."/>
            <person name="Gnirke A."/>
            <person name="Goyette A."/>
            <person name="Graham J."/>
            <person name="Grandbois E."/>
            <person name="Gyaltsen K."/>
            <person name="Hafez N."/>
            <person name="Hagopian D."/>
            <person name="Hagos B."/>
            <person name="Hall J."/>
            <person name="Hatcher B."/>
            <person name="Heller A."/>
            <person name="Higgins H."/>
            <person name="Honan T."/>
            <person name="Horn A."/>
            <person name="Houde N."/>
            <person name="Hughes L."/>
            <person name="Hulme W."/>
            <person name="Husby E."/>
            <person name="Iliev I."/>
            <person name="Jaffe D."/>
            <person name="Jones C."/>
            <person name="Kamal M."/>
            <person name="Kamat A."/>
            <person name="Kamvysselis M."/>
            <person name="Karlsson E."/>
            <person name="Kells C."/>
            <person name="Kieu A."/>
            <person name="Kisner P."/>
            <person name="Kodira C."/>
            <person name="Kulbokas E."/>
            <person name="Labutti K."/>
            <person name="Lama D."/>
            <person name="Landers T."/>
            <person name="Leger J."/>
            <person name="Levine S."/>
            <person name="Lewis D."/>
            <person name="Lewis T."/>
            <person name="Lindblad-toh K."/>
            <person name="Liu X."/>
            <person name="Lokyitsang T."/>
            <person name="Lokyitsang Y."/>
            <person name="Lucien O."/>
            <person name="Lui A."/>
            <person name="Ma L.J."/>
            <person name="Mabbitt R."/>
            <person name="Macdonald J."/>
            <person name="Maclean C."/>
            <person name="Major J."/>
            <person name="Manning J."/>
            <person name="Marabella R."/>
            <person name="Maru K."/>
            <person name="Matthews C."/>
            <person name="Mauceli E."/>
            <person name="Mccarthy M."/>
            <person name="Mcdonough S."/>
            <person name="Mcghee T."/>
            <person name="Meldrim J."/>
            <person name="Meneus L."/>
            <person name="Mesirov J."/>
            <person name="Mihalev A."/>
            <person name="Mihova T."/>
            <person name="Mikkelsen T."/>
            <person name="Mlenga V."/>
            <person name="Moru K."/>
            <person name="Mozes J."/>
            <person name="Mulrain L."/>
            <person name="Munson G."/>
            <person name="Naylor J."/>
            <person name="Newes C."/>
            <person name="Nguyen C."/>
            <person name="Nguyen N."/>
            <person name="Nguyen T."/>
            <person name="Nicol R."/>
            <person name="Nielsen C."/>
            <person name="Nizzari M."/>
            <person name="Norbu C."/>
            <person name="Norbu N."/>
            <person name="O'donnell P."/>
            <person name="Okoawo O."/>
            <person name="O'leary S."/>
            <person name="Omotosho B."/>
            <person name="O'neill K."/>
            <person name="Osman S."/>
            <person name="Parker S."/>
            <person name="Perrin D."/>
            <person name="Phunkhang P."/>
            <person name="Piqani B."/>
            <person name="Purcell S."/>
            <person name="Rachupka T."/>
            <person name="Ramasamy U."/>
            <person name="Rameau R."/>
            <person name="Ray V."/>
            <person name="Raymond C."/>
            <person name="Retta R."/>
            <person name="Richardson S."/>
            <person name="Rise C."/>
            <person name="Rodriguez J."/>
            <person name="Rogers J."/>
            <person name="Rogov P."/>
            <person name="Rutman M."/>
            <person name="Schupbach R."/>
            <person name="Seaman C."/>
            <person name="Settipalli S."/>
            <person name="Sharpe T."/>
            <person name="Sheridan J."/>
            <person name="Sherpa N."/>
            <person name="Shi J."/>
            <person name="Smirnov S."/>
            <person name="Smith C."/>
            <person name="Sougnez C."/>
            <person name="Spencer B."/>
            <person name="Stalker J."/>
            <person name="Stange-thomann N."/>
            <person name="Stavropoulos S."/>
            <person name="Stetson K."/>
            <person name="Stone C."/>
            <person name="Stone S."/>
            <person name="Stubbs M."/>
            <person name="Talamas J."/>
            <person name="Tchuinga P."/>
            <person name="Tenzing P."/>
            <person name="Tesfaye S."/>
            <person name="Theodore J."/>
            <person name="Thoulutsang Y."/>
            <person name="Topham K."/>
            <person name="Towey S."/>
            <person name="Tsamla T."/>
            <person name="Tsomo N."/>
            <person name="Vallee D."/>
            <person name="Vassiliev H."/>
            <person name="Venkataraman V."/>
            <person name="Vinson J."/>
            <person name="Vo A."/>
            <person name="Wade C."/>
            <person name="Wang S."/>
            <person name="Wangchuk T."/>
            <person name="Wangdi T."/>
            <person name="Whittaker C."/>
            <person name="Wilkinson J."/>
            <person name="Wu Y."/>
            <person name="Wyman D."/>
            <person name="Yadav S."/>
            <person name="Yang S."/>
            <person name="Yang X."/>
            <person name="Yeager S."/>
            <person name="Yee E."/>
            <person name="Young G."/>
            <person name="Zainoun J."/>
            <person name="Zembeck L."/>
            <person name="Zimmer A."/>
            <person name="Zody M."/>
            <person name="Lander E."/>
        </authorList>
    </citation>
    <scope>NUCLEOTIDE SEQUENCE [LARGE SCALE GENOMIC DNA]</scope>
</reference>
<accession>H2Y6W1</accession>
<keyword evidence="4" id="KW-0808">Transferase</keyword>
<keyword evidence="11 12" id="KW-0539">Nucleus</keyword>
<protein>
    <recommendedName>
        <fullName evidence="13">Homeobox domain-containing protein</fullName>
    </recommendedName>
</protein>
<keyword evidence="5" id="KW-0812">Transmembrane</keyword>
<keyword evidence="11 12" id="KW-0371">Homeobox</keyword>
<dbReference type="InterPro" id="IPR016439">
    <property type="entry name" value="Lag1/Lac1-like"/>
</dbReference>
<evidence type="ECO:0000256" key="5">
    <source>
        <dbReference type="ARBA" id="ARBA00022692"/>
    </source>
</evidence>
<dbReference type="UniPathway" id="UPA00222"/>
<evidence type="ECO:0000256" key="3">
    <source>
        <dbReference type="ARBA" id="ARBA00004991"/>
    </source>
</evidence>
<evidence type="ECO:0000256" key="8">
    <source>
        <dbReference type="ARBA" id="ARBA00023098"/>
    </source>
</evidence>
<dbReference type="InterPro" id="IPR006634">
    <property type="entry name" value="TLC-dom"/>
</dbReference>
<evidence type="ECO:0000313" key="15">
    <source>
        <dbReference type="Proteomes" id="UP000007875"/>
    </source>
</evidence>
<dbReference type="GO" id="GO:0005634">
    <property type="term" value="C:nucleus"/>
    <property type="evidence" value="ECO:0007669"/>
    <property type="project" value="UniProtKB-SubCell"/>
</dbReference>
<comment type="pathway">
    <text evidence="2">Lipid metabolism; sphingolipid metabolism.</text>
</comment>
<dbReference type="GeneTree" id="ENSGT01030000234515"/>
<comment type="subcellular location">
    <subcellularLocation>
        <location evidence="1">Endoplasmic reticulum membrane</location>
        <topology evidence="1">Multi-pass membrane protein</topology>
    </subcellularLocation>
    <subcellularLocation>
        <location evidence="11 12">Nucleus</location>
    </subcellularLocation>
</comment>
<name>H2Y6W1_CIOSA</name>
<keyword evidence="11 12" id="KW-0238">DNA-binding</keyword>